<protein>
    <submittedName>
        <fullName evidence="1">PhnD/SsuA/transferrin family substrate-binding protein</fullName>
    </submittedName>
</protein>
<reference evidence="1 2" key="1">
    <citation type="submission" date="2019-12" db="EMBL/GenBank/DDBJ databases">
        <title>Complete genome sequence of Algicella marina strain 9Alg 56(T) isolated from the red alga Tichocarpus crinitus.</title>
        <authorList>
            <person name="Kim S.-G."/>
            <person name="Nedashkovskaya O.I."/>
        </authorList>
    </citation>
    <scope>NUCLEOTIDE SEQUENCE [LARGE SCALE GENOMIC DNA]</scope>
    <source>
        <strain evidence="1 2">9Alg 56</strain>
    </source>
</reference>
<sequence>MSGAGIASLPMYVTERTAADWRMLWALIAGELAAADVAVPSLIEPPFELMPHWTAPELVLSQTCSKPYRDSLVGRVRILGAFDFGLEGCPAGYYRSAIVVRGGETRTLAALIDGGRVAINGADSQSGAVALQRLGSDLAGVLVTGAHLASIDAVAAGGADVAAIDAQTWRLAQRDHDAAGSLRVLHWTKPTPGLPLICAAGQPVERIAGAVARAVSAMSPGLSARLALRGFVRLPEALYNDPSIF</sequence>
<dbReference type="KEGG" id="amaq:GO499_19015"/>
<evidence type="ECO:0000313" key="2">
    <source>
        <dbReference type="Proteomes" id="UP000464495"/>
    </source>
</evidence>
<dbReference type="Gene3D" id="3.40.190.10">
    <property type="entry name" value="Periplasmic binding protein-like II"/>
    <property type="match status" value="1"/>
</dbReference>
<proteinExistence type="predicted"/>
<keyword evidence="2" id="KW-1185">Reference proteome</keyword>
<gene>
    <name evidence="1" type="ORF">GO499_19015</name>
</gene>
<dbReference type="Proteomes" id="UP000464495">
    <property type="component" value="Chromosome"/>
</dbReference>
<dbReference type="Pfam" id="PF12974">
    <property type="entry name" value="Phosphonate-bd"/>
    <property type="match status" value="1"/>
</dbReference>
<evidence type="ECO:0000313" key="1">
    <source>
        <dbReference type="EMBL" id="QHQ37123.1"/>
    </source>
</evidence>
<organism evidence="1 2">
    <name type="scientific">Algicella marina</name>
    <dbReference type="NCBI Taxonomy" id="2683284"/>
    <lineage>
        <taxon>Bacteria</taxon>
        <taxon>Pseudomonadati</taxon>
        <taxon>Pseudomonadota</taxon>
        <taxon>Alphaproteobacteria</taxon>
        <taxon>Rhodobacterales</taxon>
        <taxon>Paracoccaceae</taxon>
        <taxon>Algicella</taxon>
    </lineage>
</organism>
<name>A0A6P1T5Z1_9RHOB</name>
<dbReference type="AlphaFoldDB" id="A0A6P1T5Z1"/>
<dbReference type="RefSeq" id="WP_161863664.1">
    <property type="nucleotide sequence ID" value="NZ_CP046620.1"/>
</dbReference>
<dbReference type="EMBL" id="CP046620">
    <property type="protein sequence ID" value="QHQ37123.1"/>
    <property type="molecule type" value="Genomic_DNA"/>
</dbReference>
<accession>A0A6P1T5Z1</accession>